<dbReference type="InterPro" id="IPR000719">
    <property type="entry name" value="Prot_kinase_dom"/>
</dbReference>
<dbReference type="Pfam" id="PF00069">
    <property type="entry name" value="Pkinase"/>
    <property type="match status" value="1"/>
</dbReference>
<dbReference type="GO" id="GO:0005524">
    <property type="term" value="F:ATP binding"/>
    <property type="evidence" value="ECO:0007669"/>
    <property type="project" value="UniProtKB-UniRule"/>
</dbReference>
<dbReference type="EMBL" id="NVSR01000056">
    <property type="protein sequence ID" value="PCI27541.1"/>
    <property type="molecule type" value="Genomic_DNA"/>
</dbReference>
<evidence type="ECO:0000256" key="1">
    <source>
        <dbReference type="ARBA" id="ARBA00022741"/>
    </source>
</evidence>
<feature type="binding site" evidence="3">
    <location>
        <position position="81"/>
    </location>
    <ligand>
        <name>ATP</name>
        <dbReference type="ChEBI" id="CHEBI:30616"/>
    </ligand>
</feature>
<dbReference type="Gene3D" id="1.10.510.10">
    <property type="entry name" value="Transferase(Phosphotransferase) domain 1"/>
    <property type="match status" value="1"/>
</dbReference>
<dbReference type="InterPro" id="IPR008271">
    <property type="entry name" value="Ser/Thr_kinase_AS"/>
</dbReference>
<gene>
    <name evidence="5" type="ORF">COB67_08295</name>
</gene>
<dbReference type="InterPro" id="IPR017441">
    <property type="entry name" value="Protein_kinase_ATP_BS"/>
</dbReference>
<comment type="caution">
    <text evidence="5">The sequence shown here is derived from an EMBL/GenBank/DDBJ whole genome shotgun (WGS) entry which is preliminary data.</text>
</comment>
<dbReference type="GO" id="GO:0004674">
    <property type="term" value="F:protein serine/threonine kinase activity"/>
    <property type="evidence" value="ECO:0007669"/>
    <property type="project" value="UniProtKB-KW"/>
</dbReference>
<keyword evidence="5" id="KW-0808">Transferase</keyword>
<organism evidence="5 6">
    <name type="scientific">SAR324 cluster bacterium</name>
    <dbReference type="NCBI Taxonomy" id="2024889"/>
    <lineage>
        <taxon>Bacteria</taxon>
        <taxon>Deltaproteobacteria</taxon>
        <taxon>SAR324 cluster</taxon>
    </lineage>
</organism>
<dbReference type="GO" id="GO:0005737">
    <property type="term" value="C:cytoplasm"/>
    <property type="evidence" value="ECO:0007669"/>
    <property type="project" value="TreeGrafter"/>
</dbReference>
<dbReference type="PANTHER" id="PTHR24361">
    <property type="entry name" value="MITOGEN-ACTIVATED KINASE KINASE KINASE"/>
    <property type="match status" value="1"/>
</dbReference>
<dbReference type="SMART" id="SM00220">
    <property type="entry name" value="S_TKc"/>
    <property type="match status" value="1"/>
</dbReference>
<sequence>MQTPNLKQFYIPEEQSIYLLSHDDAQKLIDWTELCQQQLEQLGFSQIEFIGKGAFGFVFGGTTEQGKRYVFKFSRINLPRKVQDRLEEEAFMQQQVDHPLVPKVIDFQRIRKQAILVMERVKGINLEEYCLEQGKLEPRLILKIAGQLAEILMDLRNNQGNKLGTPIVHGDIKPSNIVFDPETEQIGLIDWGSSVFAQIDEHNQYITKNVMDLMSSDLQQTNARLGDVYFIGEEQINGELSSPRFDEQGVAGTLYALASGQSCRFGHQAIPPTALGLPVEFAKTLEAMLDEDPKRRNQGGDYFLRNMAYMKHIVFKDFPSSLPPVAIPVWLREYPGKMDTVVYNGRRSFLREESEENLLEAVDNVELDKYYKNFLAGMGKTERAFLASVSRLGKFPVVGGLVIRWDDDAVFIDSNLNLFNEELKDSFYSSVNNMITLARSIHRVGIFKSCLFKARDTLHFYRDSLDQPFMPAEAMSIPFEVNASPRPNDDTRWHSYFEDGDDPDEFLKLPSSVLEVITRLNKIHHTGFIIFESLPKHLKIHSYYVLMNPQREKEFQKCMDQIISLVPEIDGLGISGYMKLPYKDTRVFPLIMAMPADYYPKNPGL</sequence>
<evidence type="ECO:0000256" key="3">
    <source>
        <dbReference type="PROSITE-ProRule" id="PRU10141"/>
    </source>
</evidence>
<dbReference type="AlphaFoldDB" id="A0A2A4T2I6"/>
<dbReference type="Proteomes" id="UP000218113">
    <property type="component" value="Unassembled WGS sequence"/>
</dbReference>
<evidence type="ECO:0000259" key="4">
    <source>
        <dbReference type="PROSITE" id="PS50011"/>
    </source>
</evidence>
<dbReference type="PROSITE" id="PS50011">
    <property type="entry name" value="PROTEIN_KINASE_DOM"/>
    <property type="match status" value="1"/>
</dbReference>
<accession>A0A2A4T2I6</accession>
<dbReference type="InterPro" id="IPR011009">
    <property type="entry name" value="Kinase-like_dom_sf"/>
</dbReference>
<evidence type="ECO:0000313" key="5">
    <source>
        <dbReference type="EMBL" id="PCI27541.1"/>
    </source>
</evidence>
<name>A0A2A4T2I6_9DELT</name>
<proteinExistence type="predicted"/>
<keyword evidence="2 3" id="KW-0067">ATP-binding</keyword>
<dbReference type="PROSITE" id="PS00107">
    <property type="entry name" value="PROTEIN_KINASE_ATP"/>
    <property type="match status" value="1"/>
</dbReference>
<evidence type="ECO:0000313" key="6">
    <source>
        <dbReference type="Proteomes" id="UP000218113"/>
    </source>
</evidence>
<dbReference type="SUPFAM" id="SSF56112">
    <property type="entry name" value="Protein kinase-like (PK-like)"/>
    <property type="match status" value="1"/>
</dbReference>
<keyword evidence="5" id="KW-0418">Kinase</keyword>
<evidence type="ECO:0000256" key="2">
    <source>
        <dbReference type="ARBA" id="ARBA00022840"/>
    </source>
</evidence>
<dbReference type="Gene3D" id="3.30.200.20">
    <property type="entry name" value="Phosphorylase Kinase, domain 1"/>
    <property type="match status" value="1"/>
</dbReference>
<dbReference type="InterPro" id="IPR053235">
    <property type="entry name" value="Ser_Thr_kinase"/>
</dbReference>
<feature type="domain" description="Protein kinase" evidence="4">
    <location>
        <begin position="44"/>
        <end position="315"/>
    </location>
</feature>
<protein>
    <submittedName>
        <fullName evidence="5">Serine/threonine protein kinase</fullName>
    </submittedName>
</protein>
<reference evidence="6" key="1">
    <citation type="submission" date="2017-08" db="EMBL/GenBank/DDBJ databases">
        <title>A dynamic microbial community with high functional redundancy inhabits the cold, oxic subseafloor aquifer.</title>
        <authorList>
            <person name="Tully B.J."/>
            <person name="Wheat C.G."/>
            <person name="Glazer B.T."/>
            <person name="Huber J.A."/>
        </authorList>
    </citation>
    <scope>NUCLEOTIDE SEQUENCE [LARGE SCALE GENOMIC DNA]</scope>
</reference>
<keyword evidence="5" id="KW-0723">Serine/threonine-protein kinase</keyword>
<keyword evidence="1 3" id="KW-0547">Nucleotide-binding</keyword>
<dbReference type="PROSITE" id="PS00108">
    <property type="entry name" value="PROTEIN_KINASE_ST"/>
    <property type="match status" value="1"/>
</dbReference>